<sequence>RIRREFSSVIPNVADSENPPHPTDCAISRRYEEIPALRIVAKESAAIDVDDSPGKV</sequence>
<feature type="non-terminal residue" evidence="1">
    <location>
        <position position="1"/>
    </location>
</feature>
<accession>A0ACC2ZTA4</accession>
<protein>
    <submittedName>
        <fullName evidence="1">Uncharacterized protein</fullName>
    </submittedName>
</protein>
<dbReference type="EMBL" id="JAPDRQ010000316">
    <property type="protein sequence ID" value="KAJ9650719.1"/>
    <property type="molecule type" value="Genomic_DNA"/>
</dbReference>
<keyword evidence="2" id="KW-1185">Reference proteome</keyword>
<reference evidence="1" key="1">
    <citation type="submission" date="2022-10" db="EMBL/GenBank/DDBJ databases">
        <title>Culturing micro-colonial fungi from biological soil crusts in the Mojave desert and describing Neophaeococcomyces mojavensis, and introducing the new genera and species Taxawa tesnikishii.</title>
        <authorList>
            <person name="Kurbessoian T."/>
            <person name="Stajich J.E."/>
        </authorList>
    </citation>
    <scope>NUCLEOTIDE SEQUENCE</scope>
    <source>
        <strain evidence="1">JES_112</strain>
    </source>
</reference>
<name>A0ACC2ZTA4_9EURO</name>
<dbReference type="Proteomes" id="UP001172386">
    <property type="component" value="Unassembled WGS sequence"/>
</dbReference>
<comment type="caution">
    <text evidence="1">The sequence shown here is derived from an EMBL/GenBank/DDBJ whole genome shotgun (WGS) entry which is preliminary data.</text>
</comment>
<evidence type="ECO:0000313" key="2">
    <source>
        <dbReference type="Proteomes" id="UP001172386"/>
    </source>
</evidence>
<organism evidence="1 2">
    <name type="scientific">Neophaeococcomyces mojaviensis</name>
    <dbReference type="NCBI Taxonomy" id="3383035"/>
    <lineage>
        <taxon>Eukaryota</taxon>
        <taxon>Fungi</taxon>
        <taxon>Dikarya</taxon>
        <taxon>Ascomycota</taxon>
        <taxon>Pezizomycotina</taxon>
        <taxon>Eurotiomycetes</taxon>
        <taxon>Chaetothyriomycetidae</taxon>
        <taxon>Chaetothyriales</taxon>
        <taxon>Chaetothyriales incertae sedis</taxon>
        <taxon>Neophaeococcomyces</taxon>
    </lineage>
</organism>
<evidence type="ECO:0000313" key="1">
    <source>
        <dbReference type="EMBL" id="KAJ9650719.1"/>
    </source>
</evidence>
<proteinExistence type="predicted"/>
<gene>
    <name evidence="1" type="ORF">H2198_009993</name>
</gene>